<name>A0A8T0GQZ7_CERPU</name>
<reference evidence="1" key="1">
    <citation type="submission" date="2020-06" db="EMBL/GenBank/DDBJ databases">
        <title>WGS assembly of Ceratodon purpureus strain R40.</title>
        <authorList>
            <person name="Carey S.B."/>
            <person name="Jenkins J."/>
            <person name="Shu S."/>
            <person name="Lovell J.T."/>
            <person name="Sreedasyam A."/>
            <person name="Maumus F."/>
            <person name="Tiley G.P."/>
            <person name="Fernandez-Pozo N."/>
            <person name="Barry K."/>
            <person name="Chen C."/>
            <person name="Wang M."/>
            <person name="Lipzen A."/>
            <person name="Daum C."/>
            <person name="Saski C.A."/>
            <person name="Payton A.C."/>
            <person name="Mcbreen J.C."/>
            <person name="Conrad R.E."/>
            <person name="Kollar L.M."/>
            <person name="Olsson S."/>
            <person name="Huttunen S."/>
            <person name="Landis J.B."/>
            <person name="Wickett N.J."/>
            <person name="Johnson M.G."/>
            <person name="Rensing S.A."/>
            <person name="Grimwood J."/>
            <person name="Schmutz J."/>
            <person name="Mcdaniel S.F."/>
        </authorList>
    </citation>
    <scope>NUCLEOTIDE SEQUENCE</scope>
    <source>
        <strain evidence="1">R40</strain>
    </source>
</reference>
<dbReference type="EMBL" id="CM026431">
    <property type="protein sequence ID" value="KAG0560118.1"/>
    <property type="molecule type" value="Genomic_DNA"/>
</dbReference>
<sequence>MSQCMLQALKYFLEVTKLTLPLRACICFWGILSSICFRSRGPGEFWSAYEQQLRETMMFGEGEGEENVKSFALTTSLLHLRTWASPMLALWCSFQGLKILHYLQTSVGILFVPRVCS</sequence>
<proteinExistence type="predicted"/>
<evidence type="ECO:0000313" key="1">
    <source>
        <dbReference type="EMBL" id="KAG0560118.1"/>
    </source>
</evidence>
<protein>
    <submittedName>
        <fullName evidence="1">Uncharacterized protein</fullName>
    </submittedName>
</protein>
<gene>
    <name evidence="1" type="ORF">KC19_10G155700</name>
</gene>
<keyword evidence="2" id="KW-1185">Reference proteome</keyword>
<accession>A0A8T0GQZ7</accession>
<dbReference type="AlphaFoldDB" id="A0A8T0GQZ7"/>
<comment type="caution">
    <text evidence="1">The sequence shown here is derived from an EMBL/GenBank/DDBJ whole genome shotgun (WGS) entry which is preliminary data.</text>
</comment>
<evidence type="ECO:0000313" key="2">
    <source>
        <dbReference type="Proteomes" id="UP000822688"/>
    </source>
</evidence>
<dbReference type="Proteomes" id="UP000822688">
    <property type="component" value="Chromosome 10"/>
</dbReference>
<organism evidence="1 2">
    <name type="scientific">Ceratodon purpureus</name>
    <name type="common">Fire moss</name>
    <name type="synonym">Dicranum purpureum</name>
    <dbReference type="NCBI Taxonomy" id="3225"/>
    <lineage>
        <taxon>Eukaryota</taxon>
        <taxon>Viridiplantae</taxon>
        <taxon>Streptophyta</taxon>
        <taxon>Embryophyta</taxon>
        <taxon>Bryophyta</taxon>
        <taxon>Bryophytina</taxon>
        <taxon>Bryopsida</taxon>
        <taxon>Dicranidae</taxon>
        <taxon>Pseudoditrichales</taxon>
        <taxon>Ditrichaceae</taxon>
        <taxon>Ceratodon</taxon>
    </lineage>
</organism>